<comment type="caution">
    <text evidence="6">The sequence shown here is derived from an EMBL/GenBank/DDBJ whole genome shotgun (WGS) entry which is preliminary data.</text>
</comment>
<accession>A0A919S6C8</accession>
<keyword evidence="5" id="KW-1015">Disulfide bond</keyword>
<dbReference type="Proteomes" id="UP000681340">
    <property type="component" value="Unassembled WGS sequence"/>
</dbReference>
<reference evidence="6" key="1">
    <citation type="submission" date="2021-03" db="EMBL/GenBank/DDBJ databases">
        <title>Whole genome shotgun sequence of Actinoplanes auranticolor NBRC 12245.</title>
        <authorList>
            <person name="Komaki H."/>
            <person name="Tamura T."/>
        </authorList>
    </citation>
    <scope>NUCLEOTIDE SEQUENCE</scope>
    <source>
        <strain evidence="6">NBRC 12245</strain>
    </source>
</reference>
<dbReference type="RefSeq" id="WP_246594855.1">
    <property type="nucleotide sequence ID" value="NZ_BAABEA010000051.1"/>
</dbReference>
<comment type="similarity">
    <text evidence="1 5">Belongs to the glycosyl hydrolase 27 family.</text>
</comment>
<gene>
    <name evidence="6" type="ORF">Aau02nite_06580</name>
</gene>
<dbReference type="InterPro" id="IPR002241">
    <property type="entry name" value="Glyco_hydro_27"/>
</dbReference>
<evidence type="ECO:0000256" key="4">
    <source>
        <dbReference type="ARBA" id="ARBA00023295"/>
    </source>
</evidence>
<dbReference type="InterPro" id="IPR017853">
    <property type="entry name" value="GH"/>
</dbReference>
<dbReference type="PRINTS" id="PR00740">
    <property type="entry name" value="GLHYDRLASE27"/>
</dbReference>
<dbReference type="GO" id="GO:0004557">
    <property type="term" value="F:alpha-galactosidase activity"/>
    <property type="evidence" value="ECO:0007669"/>
    <property type="project" value="UniProtKB-EC"/>
</dbReference>
<dbReference type="EC" id="3.2.1.22" evidence="5"/>
<organism evidence="6 7">
    <name type="scientific">Actinoplanes auranticolor</name>
    <dbReference type="NCBI Taxonomy" id="47988"/>
    <lineage>
        <taxon>Bacteria</taxon>
        <taxon>Bacillati</taxon>
        <taxon>Actinomycetota</taxon>
        <taxon>Actinomycetes</taxon>
        <taxon>Micromonosporales</taxon>
        <taxon>Micromonosporaceae</taxon>
        <taxon>Actinoplanes</taxon>
    </lineage>
</organism>
<protein>
    <recommendedName>
        <fullName evidence="5">Alpha-galactosidase</fullName>
        <ecNumber evidence="5">3.2.1.22</ecNumber>
    </recommendedName>
    <alternativeName>
        <fullName evidence="5">Melibiase</fullName>
    </alternativeName>
</protein>
<evidence type="ECO:0000256" key="2">
    <source>
        <dbReference type="ARBA" id="ARBA00022801"/>
    </source>
</evidence>
<evidence type="ECO:0000313" key="7">
    <source>
        <dbReference type="Proteomes" id="UP000681340"/>
    </source>
</evidence>
<evidence type="ECO:0000256" key="5">
    <source>
        <dbReference type="RuleBase" id="RU361168"/>
    </source>
</evidence>
<evidence type="ECO:0000313" key="6">
    <source>
        <dbReference type="EMBL" id="GIM63825.1"/>
    </source>
</evidence>
<sequence length="114" mass="11645">METLEVAMHRRFRSLRTLAAVLVLAVPAAVVAVTPVAGAAAPAVAGLQAETLVPTPPMGFNDGNAFGCEVGEELIRETADAMVAAGLAAAEYSYVNIDDCWSAKTPGCGRPTGS</sequence>
<dbReference type="PANTHER" id="PTHR11452">
    <property type="entry name" value="ALPHA-GALACTOSIDASE/ALPHA-N-ACETYLGALACTOSAMINIDASE"/>
    <property type="match status" value="1"/>
</dbReference>
<dbReference type="GO" id="GO:0005975">
    <property type="term" value="P:carbohydrate metabolic process"/>
    <property type="evidence" value="ECO:0007669"/>
    <property type="project" value="InterPro"/>
</dbReference>
<evidence type="ECO:0000256" key="3">
    <source>
        <dbReference type="ARBA" id="ARBA00023180"/>
    </source>
</evidence>
<dbReference type="SUPFAM" id="SSF51445">
    <property type="entry name" value="(Trans)glycosidases"/>
    <property type="match status" value="1"/>
</dbReference>
<dbReference type="EMBL" id="BOQL01000006">
    <property type="protein sequence ID" value="GIM63825.1"/>
    <property type="molecule type" value="Genomic_DNA"/>
</dbReference>
<keyword evidence="4 5" id="KW-0326">Glycosidase</keyword>
<comment type="catalytic activity">
    <reaction evidence="5">
        <text>Hydrolysis of terminal, non-reducing alpha-D-galactose residues in alpha-D-galactosides, including galactose oligosaccharides, galactomannans and galactolipids.</text>
        <dbReference type="EC" id="3.2.1.22"/>
    </reaction>
</comment>
<dbReference type="PANTHER" id="PTHR11452:SF91">
    <property type="entry name" value="ALPHA-GALACTOSIDASE A-RELATED"/>
    <property type="match status" value="1"/>
</dbReference>
<keyword evidence="2 5" id="KW-0378">Hydrolase</keyword>
<keyword evidence="3" id="KW-0325">Glycoprotein</keyword>
<keyword evidence="7" id="KW-1185">Reference proteome</keyword>
<name>A0A919S6C8_9ACTN</name>
<dbReference type="AlphaFoldDB" id="A0A919S6C8"/>
<dbReference type="Gene3D" id="3.20.20.70">
    <property type="entry name" value="Aldolase class I"/>
    <property type="match status" value="1"/>
</dbReference>
<dbReference type="Pfam" id="PF16499">
    <property type="entry name" value="Melibiase_2"/>
    <property type="match status" value="1"/>
</dbReference>
<dbReference type="InterPro" id="IPR013785">
    <property type="entry name" value="Aldolase_TIM"/>
</dbReference>
<proteinExistence type="inferred from homology"/>
<evidence type="ECO:0000256" key="1">
    <source>
        <dbReference type="ARBA" id="ARBA00009743"/>
    </source>
</evidence>